<dbReference type="STRING" id="1108050.A0A0B7F5S0"/>
<protein>
    <submittedName>
        <fullName evidence="2">Uncharacterized protein</fullName>
    </submittedName>
</protein>
<feature type="compositionally biased region" description="Polar residues" evidence="1">
    <location>
        <begin position="51"/>
        <end position="61"/>
    </location>
</feature>
<reference evidence="2 3" key="1">
    <citation type="submission" date="2014-11" db="EMBL/GenBank/DDBJ databases">
        <authorList>
            <person name="Wibberg Daniel"/>
        </authorList>
    </citation>
    <scope>NUCLEOTIDE SEQUENCE [LARGE SCALE GENOMIC DNA]</scope>
    <source>
        <strain evidence="2">Rhizoctonia solani AG1-IB 7/3/14</strain>
    </source>
</reference>
<feature type="compositionally biased region" description="Basic and acidic residues" evidence="1">
    <location>
        <begin position="97"/>
        <end position="132"/>
    </location>
</feature>
<sequence>MNWDPSQYGQSHTNVARGFPILQLCCNDATCIYIGQASTRASTIEPPPSIIYTNNPRNNMAGQKRNADAGASETRPAKTAKVSSKDGATSKKPASKASEKPTSKSKSAEKPTSKAKPTEKPTSKVKVTEKPASKGKPASKSEKAAPKSTAKAKAKAPLSAEDFKARALPLHISLTQTPPKLSESKNDSPPATSDDGFIASISMQPSTFNTGSYGWKGARRMAIPLPGGAEGETVTVMINVNASVVGSKDAATEAEKVDLAAAVQEDLASGSDSD</sequence>
<accession>A0A0B7F5S0</accession>
<keyword evidence="3" id="KW-1185">Reference proteome</keyword>
<evidence type="ECO:0000313" key="3">
    <source>
        <dbReference type="Proteomes" id="UP000059188"/>
    </source>
</evidence>
<proteinExistence type="predicted"/>
<feature type="compositionally biased region" description="Low complexity" evidence="1">
    <location>
        <begin position="146"/>
        <end position="160"/>
    </location>
</feature>
<dbReference type="OrthoDB" id="2497589at2759"/>
<evidence type="ECO:0000313" key="2">
    <source>
        <dbReference type="EMBL" id="CEL52274.1"/>
    </source>
</evidence>
<gene>
    <name evidence="2" type="ORF">RSOLAG1IB_00814</name>
</gene>
<name>A0A0B7F5S0_THACB</name>
<feature type="region of interest" description="Disordered" evidence="1">
    <location>
        <begin position="42"/>
        <end position="203"/>
    </location>
</feature>
<dbReference type="EMBL" id="LN679100">
    <property type="protein sequence ID" value="CEL52274.1"/>
    <property type="molecule type" value="Genomic_DNA"/>
</dbReference>
<dbReference type="AlphaFoldDB" id="A0A0B7F5S0"/>
<evidence type="ECO:0000256" key="1">
    <source>
        <dbReference type="SAM" id="MobiDB-lite"/>
    </source>
</evidence>
<dbReference type="Proteomes" id="UP000059188">
    <property type="component" value="Unassembled WGS sequence"/>
</dbReference>
<organism evidence="2 3">
    <name type="scientific">Thanatephorus cucumeris (strain AG1-IB / isolate 7/3/14)</name>
    <name type="common">Lettuce bottom rot fungus</name>
    <name type="synonym">Rhizoctonia solani</name>
    <dbReference type="NCBI Taxonomy" id="1108050"/>
    <lineage>
        <taxon>Eukaryota</taxon>
        <taxon>Fungi</taxon>
        <taxon>Dikarya</taxon>
        <taxon>Basidiomycota</taxon>
        <taxon>Agaricomycotina</taxon>
        <taxon>Agaricomycetes</taxon>
        <taxon>Cantharellales</taxon>
        <taxon>Ceratobasidiaceae</taxon>
        <taxon>Rhizoctonia</taxon>
        <taxon>Rhizoctonia solani AG-1</taxon>
    </lineage>
</organism>